<evidence type="ECO:0000313" key="3">
    <source>
        <dbReference type="Proteomes" id="UP000001942"/>
    </source>
</evidence>
<gene>
    <name evidence="2" type="ordered locus">NSE_0182</name>
</gene>
<evidence type="ECO:0000313" key="2">
    <source>
        <dbReference type="EMBL" id="ABD45665.1"/>
    </source>
</evidence>
<keyword evidence="1" id="KW-0472">Membrane</keyword>
<protein>
    <submittedName>
        <fullName evidence="2">Uncharacterized protein</fullName>
    </submittedName>
</protein>
<keyword evidence="1" id="KW-1133">Transmembrane helix</keyword>
<dbReference type="EMBL" id="CP000237">
    <property type="protein sequence ID" value="ABD45665.1"/>
    <property type="molecule type" value="Genomic_DNA"/>
</dbReference>
<evidence type="ECO:0000256" key="1">
    <source>
        <dbReference type="SAM" id="Phobius"/>
    </source>
</evidence>
<name>Q2GEL9_EHRS3</name>
<dbReference type="Proteomes" id="UP000001942">
    <property type="component" value="Chromosome"/>
</dbReference>
<feature type="transmembrane region" description="Helical" evidence="1">
    <location>
        <begin position="16"/>
        <end position="37"/>
    </location>
</feature>
<keyword evidence="3" id="KW-1185">Reference proteome</keyword>
<proteinExistence type="predicted"/>
<sequence length="50" mass="5494">MMDISNALAEKPSPHLVFHVFLSGLETVIAIVLLGVYNYHNQGIVVSNEI</sequence>
<keyword evidence="1" id="KW-0812">Transmembrane</keyword>
<dbReference type="KEGG" id="nse:NSE_0182"/>
<dbReference type="HOGENOM" id="CLU_3120323_0_0_5"/>
<organism evidence="2 3">
    <name type="scientific">Ehrlichia sennetsu (strain ATCC VR-367 / Miyayama)</name>
    <name type="common">Neorickettsia sennetsu</name>
    <dbReference type="NCBI Taxonomy" id="222891"/>
    <lineage>
        <taxon>Bacteria</taxon>
        <taxon>Pseudomonadati</taxon>
        <taxon>Pseudomonadota</taxon>
        <taxon>Alphaproteobacteria</taxon>
        <taxon>Rickettsiales</taxon>
        <taxon>Anaplasmataceae</taxon>
        <taxon>Ehrlichia</taxon>
    </lineage>
</organism>
<reference evidence="2 3" key="1">
    <citation type="journal article" date="2006" name="PLoS Genet.">
        <title>Comparative genomics of emerging human ehrlichiosis agents.</title>
        <authorList>
            <person name="Dunning Hotopp J.C."/>
            <person name="Lin M."/>
            <person name="Madupu R."/>
            <person name="Crabtree J."/>
            <person name="Angiuoli S.V."/>
            <person name="Eisen J.A."/>
            <person name="Seshadri R."/>
            <person name="Ren Q."/>
            <person name="Wu M."/>
            <person name="Utterback T.R."/>
            <person name="Smith S."/>
            <person name="Lewis M."/>
            <person name="Khouri H."/>
            <person name="Zhang C."/>
            <person name="Niu H."/>
            <person name="Lin Q."/>
            <person name="Ohashi N."/>
            <person name="Zhi N."/>
            <person name="Nelson W."/>
            <person name="Brinkac L.M."/>
            <person name="Dodson R.J."/>
            <person name="Rosovitz M.J."/>
            <person name="Sundaram J."/>
            <person name="Daugherty S.C."/>
            <person name="Davidsen T."/>
            <person name="Durkin A.S."/>
            <person name="Gwinn M."/>
            <person name="Haft D.H."/>
            <person name="Selengut J.D."/>
            <person name="Sullivan S.A."/>
            <person name="Zafar N."/>
            <person name="Zhou L."/>
            <person name="Benahmed F."/>
            <person name="Forberger H."/>
            <person name="Halpin R."/>
            <person name="Mulligan S."/>
            <person name="Robinson J."/>
            <person name="White O."/>
            <person name="Rikihisa Y."/>
            <person name="Tettelin H."/>
        </authorList>
    </citation>
    <scope>NUCLEOTIDE SEQUENCE [LARGE SCALE GENOMIC DNA]</scope>
    <source>
        <strain evidence="3">ATCC VR-367 / Miyayama</strain>
    </source>
</reference>
<accession>Q2GEL9</accession>
<dbReference type="AlphaFoldDB" id="Q2GEL9"/>